<gene>
    <name evidence="1" type="ORF">E2F46_12930</name>
</gene>
<comment type="caution">
    <text evidence="1">The sequence shown here is derived from an EMBL/GenBank/DDBJ whole genome shotgun (WGS) entry which is preliminary data.</text>
</comment>
<dbReference type="Gene3D" id="3.55.50.70">
    <property type="match status" value="1"/>
</dbReference>
<organism evidence="1 2">
    <name type="scientific">Luteimonas aestuarii</name>
    <dbReference type="NCBI Taxonomy" id="453837"/>
    <lineage>
        <taxon>Bacteria</taxon>
        <taxon>Pseudomonadati</taxon>
        <taxon>Pseudomonadota</taxon>
        <taxon>Gammaproteobacteria</taxon>
        <taxon>Lysobacterales</taxon>
        <taxon>Lysobacteraceae</taxon>
        <taxon>Luteimonas</taxon>
    </lineage>
</organism>
<evidence type="ECO:0008006" key="3">
    <source>
        <dbReference type="Google" id="ProtNLM"/>
    </source>
</evidence>
<dbReference type="OrthoDB" id="5955043at2"/>
<evidence type="ECO:0000313" key="2">
    <source>
        <dbReference type="Proteomes" id="UP000294796"/>
    </source>
</evidence>
<dbReference type="AlphaFoldDB" id="A0A4R5TKK8"/>
<keyword evidence="2" id="KW-1185">Reference proteome</keyword>
<protein>
    <recommendedName>
        <fullName evidence="3">Toxin co-regulated pilus biosynthesis protein Q C-terminal domain-containing protein</fullName>
    </recommendedName>
</protein>
<reference evidence="1 2" key="1">
    <citation type="submission" date="2019-03" db="EMBL/GenBank/DDBJ databases">
        <title>Luteimonas zhaokaii sp.nov., isolated from the rectal contents of Plateau pika in Yushu, Qinghai Province, China.</title>
        <authorList>
            <person name="Zhang G."/>
        </authorList>
    </citation>
    <scope>NUCLEOTIDE SEQUENCE [LARGE SCALE GENOMIC DNA]</scope>
    <source>
        <strain evidence="1 2">B9</strain>
    </source>
</reference>
<dbReference type="Proteomes" id="UP000294796">
    <property type="component" value="Unassembled WGS sequence"/>
</dbReference>
<evidence type="ECO:0000313" key="1">
    <source>
        <dbReference type="EMBL" id="TDK22666.1"/>
    </source>
</evidence>
<proteinExistence type="predicted"/>
<accession>A0A4R5TKK8</accession>
<dbReference type="EMBL" id="SMTF01000012">
    <property type="protein sequence ID" value="TDK22666.1"/>
    <property type="molecule type" value="Genomic_DNA"/>
</dbReference>
<dbReference type="PROSITE" id="PS51257">
    <property type="entry name" value="PROKAR_LIPOPROTEIN"/>
    <property type="match status" value="1"/>
</dbReference>
<dbReference type="RefSeq" id="WP_133322718.1">
    <property type="nucleotide sequence ID" value="NZ_SMTF01000012.1"/>
</dbReference>
<name>A0A4R5TKK8_9GAMM</name>
<sequence length="150" mass="15833">MSRAGLVRNAVVSGISCVAMLLGACATHGAPDVGGRWRPVNQFAETPVAIPLQQAYVYQASPADGTLKTMLNRWARDSKMSLSYLHPNDYSLHVPVAQIRTTSLEQAALALTAAYAAQGVRVVADRSQIVVSRTQADQPSGVGAATVQAE</sequence>